<dbReference type="STRING" id="1184151.AW736_00415"/>
<accession>A0A178IKX7</accession>
<keyword evidence="1" id="KW-0812">Transmembrane</keyword>
<evidence type="ECO:0008006" key="4">
    <source>
        <dbReference type="Google" id="ProtNLM"/>
    </source>
</evidence>
<organism evidence="2 3">
    <name type="scientific">Termitidicoccus mucosus</name>
    <dbReference type="NCBI Taxonomy" id="1184151"/>
    <lineage>
        <taxon>Bacteria</taxon>
        <taxon>Pseudomonadati</taxon>
        <taxon>Verrucomicrobiota</taxon>
        <taxon>Opitutia</taxon>
        <taxon>Opitutales</taxon>
        <taxon>Opitutaceae</taxon>
        <taxon>Termitidicoccus</taxon>
    </lineage>
</organism>
<comment type="caution">
    <text evidence="2">The sequence shown here is derived from an EMBL/GenBank/DDBJ whole genome shotgun (WGS) entry which is preliminary data.</text>
</comment>
<feature type="transmembrane region" description="Helical" evidence="1">
    <location>
        <begin position="6"/>
        <end position="27"/>
    </location>
</feature>
<gene>
    <name evidence="2" type="ORF">AW736_00415</name>
</gene>
<evidence type="ECO:0000313" key="2">
    <source>
        <dbReference type="EMBL" id="OAM90532.1"/>
    </source>
</evidence>
<keyword evidence="1" id="KW-1133">Transmembrane helix</keyword>
<name>A0A178IKX7_9BACT</name>
<reference evidence="2 3" key="1">
    <citation type="submission" date="2016-01" db="EMBL/GenBank/DDBJ databases">
        <title>High potential of lignocellulose degradation of a new Verrucomicrobia species.</title>
        <authorList>
            <person name="Wang Y."/>
            <person name="Shi Y."/>
            <person name="Qiu Z."/>
            <person name="Liu S."/>
            <person name="Yang H."/>
        </authorList>
    </citation>
    <scope>NUCLEOTIDE SEQUENCE [LARGE SCALE GENOMIC DNA]</scope>
    <source>
        <strain evidence="2 3">TSB47</strain>
    </source>
</reference>
<keyword evidence="1" id="KW-0472">Membrane</keyword>
<dbReference type="EMBL" id="LRRQ01000055">
    <property type="protein sequence ID" value="OAM90532.1"/>
    <property type="molecule type" value="Genomic_DNA"/>
</dbReference>
<dbReference type="Proteomes" id="UP000078486">
    <property type="component" value="Unassembled WGS sequence"/>
</dbReference>
<proteinExistence type="predicted"/>
<feature type="transmembrane region" description="Helical" evidence="1">
    <location>
        <begin position="61"/>
        <end position="81"/>
    </location>
</feature>
<evidence type="ECO:0000256" key="1">
    <source>
        <dbReference type="SAM" id="Phobius"/>
    </source>
</evidence>
<sequence length="83" mass="8709">MATMPLQALIYLLLIGTIAGALHHFLAREKSRRLGLAGNIVAGVAGSLIAGILYANLDPRVLQVLFGAAGALALVYSLRLLKL</sequence>
<dbReference type="AlphaFoldDB" id="A0A178IKX7"/>
<keyword evidence="3" id="KW-1185">Reference proteome</keyword>
<evidence type="ECO:0000313" key="3">
    <source>
        <dbReference type="Proteomes" id="UP000078486"/>
    </source>
</evidence>
<protein>
    <recommendedName>
        <fullName evidence="4">Transglycosylase</fullName>
    </recommendedName>
</protein>
<feature type="transmembrane region" description="Helical" evidence="1">
    <location>
        <begin position="34"/>
        <end position="55"/>
    </location>
</feature>